<dbReference type="Proteomes" id="UP001410795">
    <property type="component" value="Unassembled WGS sequence"/>
</dbReference>
<keyword evidence="2" id="KW-1133">Transmembrane helix</keyword>
<feature type="region of interest" description="Disordered" evidence="1">
    <location>
        <begin position="1"/>
        <end position="35"/>
    </location>
</feature>
<sequence length="73" mass="7964">MSVQHAPVQRVQAPRQTAPRPAAQPTVTDPARRPDVLLRVRRPPGQEASAWWFVGAFLVFSGAVTALLSFFPG</sequence>
<feature type="compositionally biased region" description="Low complexity" evidence="1">
    <location>
        <begin position="9"/>
        <end position="28"/>
    </location>
</feature>
<dbReference type="RefSeq" id="WP_221855704.1">
    <property type="nucleotide sequence ID" value="NZ_BAAAYV010000005.1"/>
</dbReference>
<keyword evidence="2" id="KW-0812">Transmembrane</keyword>
<evidence type="ECO:0000313" key="4">
    <source>
        <dbReference type="Proteomes" id="UP001410795"/>
    </source>
</evidence>
<evidence type="ECO:0008006" key="5">
    <source>
        <dbReference type="Google" id="ProtNLM"/>
    </source>
</evidence>
<gene>
    <name evidence="3" type="ORF">GCM10022202_08860</name>
</gene>
<accession>A0ABP7B8B8</accession>
<name>A0ABP7B8B8_9MICO</name>
<evidence type="ECO:0000256" key="1">
    <source>
        <dbReference type="SAM" id="MobiDB-lite"/>
    </source>
</evidence>
<proteinExistence type="predicted"/>
<keyword evidence="4" id="KW-1185">Reference proteome</keyword>
<protein>
    <recommendedName>
        <fullName evidence="5">UDP-N-acetylmuramyl pentapeptide phosphotransferase</fullName>
    </recommendedName>
</protein>
<comment type="caution">
    <text evidence="3">The sequence shown here is derived from an EMBL/GenBank/DDBJ whole genome shotgun (WGS) entry which is preliminary data.</text>
</comment>
<keyword evidence="2" id="KW-0472">Membrane</keyword>
<feature type="transmembrane region" description="Helical" evidence="2">
    <location>
        <begin position="50"/>
        <end position="71"/>
    </location>
</feature>
<evidence type="ECO:0000313" key="3">
    <source>
        <dbReference type="EMBL" id="GAA3651415.1"/>
    </source>
</evidence>
<evidence type="ECO:0000256" key="2">
    <source>
        <dbReference type="SAM" id="Phobius"/>
    </source>
</evidence>
<reference evidence="4" key="1">
    <citation type="journal article" date="2019" name="Int. J. Syst. Evol. Microbiol.">
        <title>The Global Catalogue of Microorganisms (GCM) 10K type strain sequencing project: providing services to taxonomists for standard genome sequencing and annotation.</title>
        <authorList>
            <consortium name="The Broad Institute Genomics Platform"/>
            <consortium name="The Broad Institute Genome Sequencing Center for Infectious Disease"/>
            <person name="Wu L."/>
            <person name="Ma J."/>
        </authorList>
    </citation>
    <scope>NUCLEOTIDE SEQUENCE [LARGE SCALE GENOMIC DNA]</scope>
    <source>
        <strain evidence="4">JCM 16546</strain>
    </source>
</reference>
<organism evidence="3 4">
    <name type="scientific">Microbacterium marinilacus</name>
    <dbReference type="NCBI Taxonomy" id="415209"/>
    <lineage>
        <taxon>Bacteria</taxon>
        <taxon>Bacillati</taxon>
        <taxon>Actinomycetota</taxon>
        <taxon>Actinomycetes</taxon>
        <taxon>Micrococcales</taxon>
        <taxon>Microbacteriaceae</taxon>
        <taxon>Microbacterium</taxon>
    </lineage>
</organism>
<dbReference type="EMBL" id="BAAAYV010000005">
    <property type="protein sequence ID" value="GAA3651415.1"/>
    <property type="molecule type" value="Genomic_DNA"/>
</dbReference>